<dbReference type="EMBL" id="GG662466">
    <property type="protein sequence ID" value="EAR83809.1"/>
    <property type="molecule type" value="Genomic_DNA"/>
</dbReference>
<evidence type="ECO:0000256" key="6">
    <source>
        <dbReference type="ARBA" id="ARBA00023315"/>
    </source>
</evidence>
<feature type="coiled-coil region" evidence="8">
    <location>
        <begin position="229"/>
        <end position="256"/>
    </location>
</feature>
<dbReference type="PANTHER" id="PTHR22883">
    <property type="entry name" value="ZINC FINGER DHHC DOMAIN CONTAINING PROTEIN"/>
    <property type="match status" value="1"/>
</dbReference>
<keyword evidence="6 7" id="KW-0012">Acyltransferase</keyword>
<dbReference type="InterPro" id="IPR039859">
    <property type="entry name" value="PFA4/ZDH16/20/ERF2-like"/>
</dbReference>
<organism evidence="10 11">
    <name type="scientific">Tetrahymena thermophila (strain SB210)</name>
    <dbReference type="NCBI Taxonomy" id="312017"/>
    <lineage>
        <taxon>Eukaryota</taxon>
        <taxon>Sar</taxon>
        <taxon>Alveolata</taxon>
        <taxon>Ciliophora</taxon>
        <taxon>Intramacronucleata</taxon>
        <taxon>Oligohymenophorea</taxon>
        <taxon>Hymenostomatida</taxon>
        <taxon>Tetrahymenina</taxon>
        <taxon>Tetrahymenidae</taxon>
        <taxon>Tetrahymena</taxon>
    </lineage>
</organism>
<keyword evidence="2 7" id="KW-0808">Transferase</keyword>
<dbReference type="PROSITE" id="PS50216">
    <property type="entry name" value="DHHC"/>
    <property type="match status" value="1"/>
</dbReference>
<dbReference type="Proteomes" id="UP000009168">
    <property type="component" value="Unassembled WGS sequence"/>
</dbReference>
<evidence type="ECO:0000256" key="7">
    <source>
        <dbReference type="RuleBase" id="RU079119"/>
    </source>
</evidence>
<evidence type="ECO:0000256" key="2">
    <source>
        <dbReference type="ARBA" id="ARBA00022679"/>
    </source>
</evidence>
<dbReference type="STRING" id="312017.I7MCF7"/>
<name>I7MCF7_TETTS</name>
<dbReference type="GO" id="GO:0006612">
    <property type="term" value="P:protein targeting to membrane"/>
    <property type="evidence" value="ECO:0007669"/>
    <property type="project" value="TreeGrafter"/>
</dbReference>
<dbReference type="GO" id="GO:0019706">
    <property type="term" value="F:protein-cysteine S-palmitoyltransferase activity"/>
    <property type="evidence" value="ECO:0007669"/>
    <property type="project" value="UniProtKB-EC"/>
</dbReference>
<feature type="transmembrane region" description="Helical" evidence="7">
    <location>
        <begin position="40"/>
        <end position="61"/>
    </location>
</feature>
<dbReference type="GO" id="GO:0016020">
    <property type="term" value="C:membrane"/>
    <property type="evidence" value="ECO:0007669"/>
    <property type="project" value="UniProtKB-SubCell"/>
</dbReference>
<dbReference type="eggNOG" id="KOG1311">
    <property type="taxonomic scope" value="Eukaryota"/>
</dbReference>
<dbReference type="GO" id="GO:0005794">
    <property type="term" value="C:Golgi apparatus"/>
    <property type="evidence" value="ECO:0007669"/>
    <property type="project" value="TreeGrafter"/>
</dbReference>
<dbReference type="InParanoid" id="I7MCF7"/>
<gene>
    <name evidence="10" type="ORF">TTHERM_00823700</name>
</gene>
<keyword evidence="5 7" id="KW-0472">Membrane</keyword>
<dbReference type="RefSeq" id="XP_001031472.1">
    <property type="nucleotide sequence ID" value="XM_001031472.1"/>
</dbReference>
<keyword evidence="3 7" id="KW-0812">Transmembrane</keyword>
<evidence type="ECO:0000256" key="4">
    <source>
        <dbReference type="ARBA" id="ARBA00022989"/>
    </source>
</evidence>
<evidence type="ECO:0000256" key="3">
    <source>
        <dbReference type="ARBA" id="ARBA00022692"/>
    </source>
</evidence>
<dbReference type="GeneID" id="7835681"/>
<proteinExistence type="inferred from homology"/>
<evidence type="ECO:0000256" key="8">
    <source>
        <dbReference type="SAM" id="Coils"/>
    </source>
</evidence>
<keyword evidence="4 7" id="KW-1133">Transmembrane helix</keyword>
<evidence type="ECO:0000256" key="1">
    <source>
        <dbReference type="ARBA" id="ARBA00004141"/>
    </source>
</evidence>
<dbReference type="Pfam" id="PF01529">
    <property type="entry name" value="DHHC"/>
    <property type="match status" value="1"/>
</dbReference>
<comment type="similarity">
    <text evidence="7">Belongs to the DHHC palmitoyltransferase family.</text>
</comment>
<feature type="transmembrane region" description="Helical" evidence="7">
    <location>
        <begin position="407"/>
        <end position="425"/>
    </location>
</feature>
<accession>I7MCF7</accession>
<sequence length="510" mass="59145">MVPQDKSIQQTIQHNLDFRFKQQTSTCYNNKIYVGNGNNLVIVLLLWTVYITLSVYFLAVISPHTWVEYSPAITIIGIFISIPGLYNAIKCYFTDPGVLKKGTHVEQQQNDVEKQQNIEKNAQLDQNQTNNQNNVLQINDQVAKNSQIPAEKKNDEILIETQKVVICEKSDVQQQQANEEINKNIIKLEEPTNKAIKEQPQFNVELSEMNQEIKEKNMNDWVVQMQTGLSEIQNGLKSCDKQINQLTQNLQNFDNQQGFDNKNMQNVFINPFPPKLPANLTVKQYEGGNLYESRYCTTCKLIRPPLASHCSECNQCVKNFDHHCFFMGNCIGQRNHKNFYLFLWCSYIWVLYMLAFSILCFVDNIKQNSFVFVQFYHNYVLFYLFIAITGCLLLLAVLRLNKDFTKFMVFPFVIITLISFIWIASYQDVKFYNNPVIPLLGMILYIGSAAGLSNFAFFDCFLACIGSTLKEETYKNKINQEKQKFTYAQGCKTYYNFLTFKPPKSEILDE</sequence>
<protein>
    <recommendedName>
        <fullName evidence="7">Palmitoyltransferase</fullName>
        <ecNumber evidence="7">2.3.1.225</ecNumber>
    </recommendedName>
</protein>
<dbReference type="OrthoDB" id="302728at2759"/>
<feature type="transmembrane region" description="Helical" evidence="7">
    <location>
        <begin position="437"/>
        <end position="465"/>
    </location>
</feature>
<dbReference type="GO" id="GO:0005783">
    <property type="term" value="C:endoplasmic reticulum"/>
    <property type="evidence" value="ECO:0007669"/>
    <property type="project" value="TreeGrafter"/>
</dbReference>
<dbReference type="InterPro" id="IPR001594">
    <property type="entry name" value="Palmitoyltrfase_DHHC"/>
</dbReference>
<dbReference type="AlphaFoldDB" id="I7MCF7"/>
<evidence type="ECO:0000256" key="5">
    <source>
        <dbReference type="ARBA" id="ARBA00023136"/>
    </source>
</evidence>
<evidence type="ECO:0000259" key="9">
    <source>
        <dbReference type="Pfam" id="PF01529"/>
    </source>
</evidence>
<evidence type="ECO:0000313" key="11">
    <source>
        <dbReference type="Proteomes" id="UP000009168"/>
    </source>
</evidence>
<evidence type="ECO:0000313" key="10">
    <source>
        <dbReference type="EMBL" id="EAR83809.1"/>
    </source>
</evidence>
<comment type="catalytic activity">
    <reaction evidence="7">
        <text>L-cysteinyl-[protein] + hexadecanoyl-CoA = S-hexadecanoyl-L-cysteinyl-[protein] + CoA</text>
        <dbReference type="Rhea" id="RHEA:36683"/>
        <dbReference type="Rhea" id="RHEA-COMP:10131"/>
        <dbReference type="Rhea" id="RHEA-COMP:11032"/>
        <dbReference type="ChEBI" id="CHEBI:29950"/>
        <dbReference type="ChEBI" id="CHEBI:57287"/>
        <dbReference type="ChEBI" id="CHEBI:57379"/>
        <dbReference type="ChEBI" id="CHEBI:74151"/>
        <dbReference type="EC" id="2.3.1.225"/>
    </reaction>
</comment>
<feature type="transmembrane region" description="Helical" evidence="7">
    <location>
        <begin position="339"/>
        <end position="359"/>
    </location>
</feature>
<dbReference type="KEGG" id="tet:TTHERM_00823700"/>
<keyword evidence="11" id="KW-1185">Reference proteome</keyword>
<dbReference type="EC" id="2.3.1.225" evidence="7"/>
<comment type="domain">
    <text evidence="7">The DHHC domain is required for palmitoyltransferase activity.</text>
</comment>
<comment type="subcellular location">
    <subcellularLocation>
        <location evidence="1">Membrane</location>
        <topology evidence="1">Multi-pass membrane protein</topology>
    </subcellularLocation>
</comment>
<dbReference type="HOGENOM" id="CLU_664792_0_0_1"/>
<reference evidence="11" key="1">
    <citation type="journal article" date="2006" name="PLoS Biol.">
        <title>Macronuclear genome sequence of the ciliate Tetrahymena thermophila, a model eukaryote.</title>
        <authorList>
            <person name="Eisen J.A."/>
            <person name="Coyne R.S."/>
            <person name="Wu M."/>
            <person name="Wu D."/>
            <person name="Thiagarajan M."/>
            <person name="Wortman J.R."/>
            <person name="Badger J.H."/>
            <person name="Ren Q."/>
            <person name="Amedeo P."/>
            <person name="Jones K.M."/>
            <person name="Tallon L.J."/>
            <person name="Delcher A.L."/>
            <person name="Salzberg S.L."/>
            <person name="Silva J.C."/>
            <person name="Haas B.J."/>
            <person name="Majoros W.H."/>
            <person name="Farzad M."/>
            <person name="Carlton J.M."/>
            <person name="Smith R.K. Jr."/>
            <person name="Garg J."/>
            <person name="Pearlman R.E."/>
            <person name="Karrer K.M."/>
            <person name="Sun L."/>
            <person name="Manning G."/>
            <person name="Elde N.C."/>
            <person name="Turkewitz A.P."/>
            <person name="Asai D.J."/>
            <person name="Wilkes D.E."/>
            <person name="Wang Y."/>
            <person name="Cai H."/>
            <person name="Collins K."/>
            <person name="Stewart B.A."/>
            <person name="Lee S.R."/>
            <person name="Wilamowska K."/>
            <person name="Weinberg Z."/>
            <person name="Ruzzo W.L."/>
            <person name="Wloga D."/>
            <person name="Gaertig J."/>
            <person name="Frankel J."/>
            <person name="Tsao C.-C."/>
            <person name="Gorovsky M.A."/>
            <person name="Keeling P.J."/>
            <person name="Waller R.F."/>
            <person name="Patron N.J."/>
            <person name="Cherry J.M."/>
            <person name="Stover N.A."/>
            <person name="Krieger C.J."/>
            <person name="del Toro C."/>
            <person name="Ryder H.F."/>
            <person name="Williamson S.C."/>
            <person name="Barbeau R.A."/>
            <person name="Hamilton E.P."/>
            <person name="Orias E."/>
        </authorList>
    </citation>
    <scope>NUCLEOTIDE SEQUENCE [LARGE SCALE GENOMIC DNA]</scope>
    <source>
        <strain evidence="11">SB210</strain>
    </source>
</reference>
<feature type="transmembrane region" description="Helical" evidence="7">
    <location>
        <begin position="379"/>
        <end position="400"/>
    </location>
</feature>
<keyword evidence="8" id="KW-0175">Coiled coil</keyword>
<feature type="transmembrane region" description="Helical" evidence="7">
    <location>
        <begin position="73"/>
        <end position="93"/>
    </location>
</feature>
<feature type="domain" description="Palmitoyltransferase DHHC" evidence="9">
    <location>
        <begin position="291"/>
        <end position="397"/>
    </location>
</feature>